<dbReference type="InterPro" id="IPR036390">
    <property type="entry name" value="WH_DNA-bd_sf"/>
</dbReference>
<gene>
    <name evidence="5" type="primary">frlR</name>
    <name evidence="5" type="ORF">PS862_01168</name>
</gene>
<sequence>MFVIDRTYLICPYIILTCSLIHCQLGKRSGLMKGMNQTRYAVVAKDLMEGISSGKFPVGTLLPTEFELCELYDVSRHTVRAAITQLQNQGLVSRRKRVGTRVESVTPKGGYSQSLASVSDLVHLAETQVRSIQSVQHFVADIALAKRLGLEPGEHYFCVSSIRVDQENLRAPLCWTDVYAQDIYSEVIELAEQHPDELIAALIEKHFGRHIDVVDQQVRAVLLSPEISKSLNAEAGSPGLNILRQYRDEEGAVMVVSETTHPQDRFTLVSQMRRERSLPT</sequence>
<dbReference type="AlphaFoldDB" id="A0A5E7HUX0"/>
<keyword evidence="1" id="KW-0805">Transcription regulation</keyword>
<dbReference type="SMART" id="SM00345">
    <property type="entry name" value="HTH_GNTR"/>
    <property type="match status" value="1"/>
</dbReference>
<dbReference type="InterPro" id="IPR036388">
    <property type="entry name" value="WH-like_DNA-bd_sf"/>
</dbReference>
<protein>
    <submittedName>
        <fullName evidence="5">Putative fructoselysine utilization operon transcriptional repressor</fullName>
    </submittedName>
</protein>
<keyword evidence="2" id="KW-0238">DNA-binding</keyword>
<evidence type="ECO:0000259" key="4">
    <source>
        <dbReference type="PROSITE" id="PS50949"/>
    </source>
</evidence>
<dbReference type="CDD" id="cd07377">
    <property type="entry name" value="WHTH_GntR"/>
    <property type="match status" value="1"/>
</dbReference>
<dbReference type="SUPFAM" id="SSF46785">
    <property type="entry name" value="Winged helix' DNA-binding domain"/>
    <property type="match status" value="1"/>
</dbReference>
<dbReference type="PRINTS" id="PR00035">
    <property type="entry name" value="HTHGNTR"/>
</dbReference>
<feature type="domain" description="HTH gntR-type" evidence="4">
    <location>
        <begin position="37"/>
        <end position="105"/>
    </location>
</feature>
<evidence type="ECO:0000313" key="5">
    <source>
        <dbReference type="EMBL" id="VVO67818.1"/>
    </source>
</evidence>
<dbReference type="Gene3D" id="3.40.1410.10">
    <property type="entry name" value="Chorismate lyase-like"/>
    <property type="match status" value="1"/>
</dbReference>
<proteinExistence type="predicted"/>
<dbReference type="GO" id="GO:0045892">
    <property type="term" value="P:negative regulation of DNA-templated transcription"/>
    <property type="evidence" value="ECO:0007669"/>
    <property type="project" value="TreeGrafter"/>
</dbReference>
<accession>A0A5E7HUX0</accession>
<dbReference type="GO" id="GO:0003677">
    <property type="term" value="F:DNA binding"/>
    <property type="evidence" value="ECO:0007669"/>
    <property type="project" value="UniProtKB-KW"/>
</dbReference>
<dbReference type="SUPFAM" id="SSF64288">
    <property type="entry name" value="Chorismate lyase-like"/>
    <property type="match status" value="1"/>
</dbReference>
<dbReference type="InterPro" id="IPR000524">
    <property type="entry name" value="Tscrpt_reg_HTH_GntR"/>
</dbReference>
<organism evidence="5 6">
    <name type="scientific">Pseudomonas fluorescens</name>
    <dbReference type="NCBI Taxonomy" id="294"/>
    <lineage>
        <taxon>Bacteria</taxon>
        <taxon>Pseudomonadati</taxon>
        <taxon>Pseudomonadota</taxon>
        <taxon>Gammaproteobacteria</taxon>
        <taxon>Pseudomonadales</taxon>
        <taxon>Pseudomonadaceae</taxon>
        <taxon>Pseudomonas</taxon>
    </lineage>
</organism>
<dbReference type="Pfam" id="PF00392">
    <property type="entry name" value="GntR"/>
    <property type="match status" value="1"/>
</dbReference>
<dbReference type="Pfam" id="PF07702">
    <property type="entry name" value="UTRA"/>
    <property type="match status" value="1"/>
</dbReference>
<dbReference type="InterPro" id="IPR011663">
    <property type="entry name" value="UTRA"/>
</dbReference>
<dbReference type="PANTHER" id="PTHR44846">
    <property type="entry name" value="MANNOSYL-D-GLYCERATE TRANSPORT/METABOLISM SYSTEM REPRESSOR MNGR-RELATED"/>
    <property type="match status" value="1"/>
</dbReference>
<dbReference type="InterPro" id="IPR050679">
    <property type="entry name" value="Bact_HTH_transcr_reg"/>
</dbReference>
<reference evidence="5 6" key="1">
    <citation type="submission" date="2019-09" db="EMBL/GenBank/DDBJ databases">
        <authorList>
            <person name="Chandra G."/>
            <person name="Truman W A."/>
        </authorList>
    </citation>
    <scope>NUCLEOTIDE SEQUENCE [LARGE SCALE GENOMIC DNA]</scope>
    <source>
        <strain evidence="5">PS862</strain>
    </source>
</reference>
<dbReference type="EMBL" id="CABVII010000004">
    <property type="protein sequence ID" value="VVO67818.1"/>
    <property type="molecule type" value="Genomic_DNA"/>
</dbReference>
<evidence type="ECO:0000256" key="2">
    <source>
        <dbReference type="ARBA" id="ARBA00023125"/>
    </source>
</evidence>
<dbReference type="Gene3D" id="1.10.10.10">
    <property type="entry name" value="Winged helix-like DNA-binding domain superfamily/Winged helix DNA-binding domain"/>
    <property type="match status" value="1"/>
</dbReference>
<evidence type="ECO:0000313" key="6">
    <source>
        <dbReference type="Proteomes" id="UP000385207"/>
    </source>
</evidence>
<dbReference type="SMART" id="SM00866">
    <property type="entry name" value="UTRA"/>
    <property type="match status" value="1"/>
</dbReference>
<evidence type="ECO:0000256" key="3">
    <source>
        <dbReference type="ARBA" id="ARBA00023163"/>
    </source>
</evidence>
<name>A0A5E7HUX0_PSEFL</name>
<dbReference type="PROSITE" id="PS50949">
    <property type="entry name" value="HTH_GNTR"/>
    <property type="match status" value="1"/>
</dbReference>
<dbReference type="Proteomes" id="UP000385207">
    <property type="component" value="Unassembled WGS sequence"/>
</dbReference>
<dbReference type="GO" id="GO:0003700">
    <property type="term" value="F:DNA-binding transcription factor activity"/>
    <property type="evidence" value="ECO:0007669"/>
    <property type="project" value="InterPro"/>
</dbReference>
<evidence type="ECO:0000256" key="1">
    <source>
        <dbReference type="ARBA" id="ARBA00023015"/>
    </source>
</evidence>
<dbReference type="PANTHER" id="PTHR44846:SF1">
    <property type="entry name" value="MANNOSYL-D-GLYCERATE TRANSPORT_METABOLISM SYSTEM REPRESSOR MNGR-RELATED"/>
    <property type="match status" value="1"/>
</dbReference>
<dbReference type="InterPro" id="IPR028978">
    <property type="entry name" value="Chorismate_lyase_/UTRA_dom_sf"/>
</dbReference>
<keyword evidence="3" id="KW-0804">Transcription</keyword>